<keyword evidence="3" id="KW-1185">Reference proteome</keyword>
<feature type="region of interest" description="Disordered" evidence="1">
    <location>
        <begin position="30"/>
        <end position="102"/>
    </location>
</feature>
<evidence type="ECO:0000313" key="2">
    <source>
        <dbReference type="EMBL" id="KAK1134047.1"/>
    </source>
</evidence>
<name>A0AA40KV37_9HYME</name>
<protein>
    <submittedName>
        <fullName evidence="2">Uncharacterized protein</fullName>
    </submittedName>
</protein>
<organism evidence="2 3">
    <name type="scientific">Melipona bicolor</name>
    <dbReference type="NCBI Taxonomy" id="60889"/>
    <lineage>
        <taxon>Eukaryota</taxon>
        <taxon>Metazoa</taxon>
        <taxon>Ecdysozoa</taxon>
        <taxon>Arthropoda</taxon>
        <taxon>Hexapoda</taxon>
        <taxon>Insecta</taxon>
        <taxon>Pterygota</taxon>
        <taxon>Neoptera</taxon>
        <taxon>Endopterygota</taxon>
        <taxon>Hymenoptera</taxon>
        <taxon>Apocrita</taxon>
        <taxon>Aculeata</taxon>
        <taxon>Apoidea</taxon>
        <taxon>Anthophila</taxon>
        <taxon>Apidae</taxon>
        <taxon>Melipona</taxon>
    </lineage>
</organism>
<sequence>MPKEYYKLQDTMILTLTLYYVADSKRNHVVRSHPQNSQSVPGVTRKIPTHPFPQSAKVQTTIHHRRQWNKLISMPGGPGSPIESIPMADLSYPRPETRAWSR</sequence>
<evidence type="ECO:0000313" key="3">
    <source>
        <dbReference type="Proteomes" id="UP001177670"/>
    </source>
</evidence>
<dbReference type="Proteomes" id="UP001177670">
    <property type="component" value="Unassembled WGS sequence"/>
</dbReference>
<proteinExistence type="predicted"/>
<comment type="caution">
    <text evidence="2">The sequence shown here is derived from an EMBL/GenBank/DDBJ whole genome shotgun (WGS) entry which is preliminary data.</text>
</comment>
<dbReference type="EMBL" id="JAHYIQ010000003">
    <property type="protein sequence ID" value="KAK1134047.1"/>
    <property type="molecule type" value="Genomic_DNA"/>
</dbReference>
<gene>
    <name evidence="2" type="ORF">K0M31_011832</name>
</gene>
<feature type="compositionally biased region" description="Low complexity" evidence="1">
    <location>
        <begin position="72"/>
        <end position="87"/>
    </location>
</feature>
<evidence type="ECO:0000256" key="1">
    <source>
        <dbReference type="SAM" id="MobiDB-lite"/>
    </source>
</evidence>
<accession>A0AA40KV37</accession>
<dbReference type="AlphaFoldDB" id="A0AA40KV37"/>
<reference evidence="2" key="1">
    <citation type="submission" date="2021-10" db="EMBL/GenBank/DDBJ databases">
        <title>Melipona bicolor Genome sequencing and assembly.</title>
        <authorList>
            <person name="Araujo N.S."/>
            <person name="Arias M.C."/>
        </authorList>
    </citation>
    <scope>NUCLEOTIDE SEQUENCE</scope>
    <source>
        <strain evidence="2">USP_2M_L1-L4_2017</strain>
        <tissue evidence="2">Whole body</tissue>
    </source>
</reference>